<comment type="caution">
    <text evidence="2">The sequence shown here is derived from an EMBL/GenBank/DDBJ whole genome shotgun (WGS) entry which is preliminary data.</text>
</comment>
<reference evidence="2 3" key="1">
    <citation type="submission" date="2019-11" db="EMBL/GenBank/DDBJ databases">
        <title>Streptomyces typhae sp. nov., a novel endophytic actinomycete isolated from the root of cattail pollen (Typha angustifolia L.).</title>
        <authorList>
            <person name="Peng C."/>
        </authorList>
    </citation>
    <scope>NUCLEOTIDE SEQUENCE [LARGE SCALE GENOMIC DNA]</scope>
    <source>
        <strain evidence="3">p1417</strain>
    </source>
</reference>
<dbReference type="EMBL" id="WPNZ01000015">
    <property type="protein sequence ID" value="MVO88152.1"/>
    <property type="molecule type" value="Genomic_DNA"/>
</dbReference>
<gene>
    <name evidence="2" type="ORF">GPA10_26185</name>
</gene>
<evidence type="ECO:0000313" key="3">
    <source>
        <dbReference type="Proteomes" id="UP000483802"/>
    </source>
</evidence>
<protein>
    <submittedName>
        <fullName evidence="2">Uncharacterized protein</fullName>
    </submittedName>
</protein>
<feature type="region of interest" description="Disordered" evidence="1">
    <location>
        <begin position="203"/>
        <end position="222"/>
    </location>
</feature>
<name>A0A6L6X2Y6_9ACTN</name>
<keyword evidence="3" id="KW-1185">Reference proteome</keyword>
<accession>A0A6L6X2Y6</accession>
<sequence>MGEAKAPSARCDVRVAAYRNPRPVAVALFLPRLTLRVLRTGADALLRELISAVVDRIDLDAVVLRVDIDRVADRVDVNRIVDRVDIDGIADRVDVDRVADRVDVDRVADRVDVDRVAERVDVDRVADRVDVDRVADRVDVHAVVARVDLVPLTLEVLTRIDLGRIVRDTGGSMTKETLDAFRERSMRADRMVNHVADRLLRRSGTVRADGEDGAGPLPGNPP</sequence>
<evidence type="ECO:0000256" key="1">
    <source>
        <dbReference type="SAM" id="MobiDB-lite"/>
    </source>
</evidence>
<dbReference type="Proteomes" id="UP000483802">
    <property type="component" value="Unassembled WGS sequence"/>
</dbReference>
<dbReference type="AlphaFoldDB" id="A0A6L6X2Y6"/>
<evidence type="ECO:0000313" key="2">
    <source>
        <dbReference type="EMBL" id="MVO88152.1"/>
    </source>
</evidence>
<proteinExistence type="predicted"/>
<organism evidence="2 3">
    <name type="scientific">Streptomyces typhae</name>
    <dbReference type="NCBI Taxonomy" id="2681492"/>
    <lineage>
        <taxon>Bacteria</taxon>
        <taxon>Bacillati</taxon>
        <taxon>Actinomycetota</taxon>
        <taxon>Actinomycetes</taxon>
        <taxon>Kitasatosporales</taxon>
        <taxon>Streptomycetaceae</taxon>
        <taxon>Streptomyces</taxon>
    </lineage>
</organism>